<dbReference type="GO" id="GO:0008652">
    <property type="term" value="P:amino acid biosynthetic process"/>
    <property type="evidence" value="ECO:0007669"/>
    <property type="project" value="UniProtKB-KW"/>
</dbReference>
<proteinExistence type="inferred from homology"/>
<dbReference type="EMBL" id="LNZH02000140">
    <property type="protein sequence ID" value="OCB90170.1"/>
    <property type="molecule type" value="Genomic_DNA"/>
</dbReference>
<feature type="transmembrane region" description="Helical" evidence="11">
    <location>
        <begin position="194"/>
        <end position="214"/>
    </location>
</feature>
<keyword evidence="14" id="KW-1185">Reference proteome</keyword>
<feature type="transmembrane region" description="Helical" evidence="11">
    <location>
        <begin position="496"/>
        <end position="519"/>
    </location>
</feature>
<feature type="transmembrane region" description="Helical" evidence="11">
    <location>
        <begin position="285"/>
        <end position="306"/>
    </location>
</feature>
<evidence type="ECO:0000256" key="9">
    <source>
        <dbReference type="ARBA" id="ARBA00023141"/>
    </source>
</evidence>
<dbReference type="CDD" id="cd17323">
    <property type="entry name" value="MFS_Tpo1_MDR_like"/>
    <property type="match status" value="1"/>
</dbReference>
<organism evidence="13 14">
    <name type="scientific">Sanghuangporus baumii</name>
    <name type="common">Phellinus baumii</name>
    <dbReference type="NCBI Taxonomy" id="108892"/>
    <lineage>
        <taxon>Eukaryota</taxon>
        <taxon>Fungi</taxon>
        <taxon>Dikarya</taxon>
        <taxon>Basidiomycota</taxon>
        <taxon>Agaricomycotina</taxon>
        <taxon>Agaricomycetes</taxon>
        <taxon>Hymenochaetales</taxon>
        <taxon>Hymenochaetaceae</taxon>
        <taxon>Sanghuangporus</taxon>
    </lineage>
</organism>
<dbReference type="GO" id="GO:0022857">
    <property type="term" value="F:transmembrane transporter activity"/>
    <property type="evidence" value="ECO:0007669"/>
    <property type="project" value="InterPro"/>
</dbReference>
<keyword evidence="5" id="KW-0808">Transferase</keyword>
<feature type="transmembrane region" description="Helical" evidence="11">
    <location>
        <begin position="531"/>
        <end position="552"/>
    </location>
</feature>
<comment type="caution">
    <text evidence="13">The sequence shown here is derived from an EMBL/GenBank/DDBJ whole genome shotgun (WGS) entry which is preliminary data.</text>
</comment>
<dbReference type="PANTHER" id="PTHR21225:SF20">
    <property type="entry name" value="PHOSPHO-2-DEHYDRO-3-DEOXYHEPTONATE ALDOLASE"/>
    <property type="match status" value="1"/>
</dbReference>
<dbReference type="GO" id="GO:0016020">
    <property type="term" value="C:membrane"/>
    <property type="evidence" value="ECO:0007669"/>
    <property type="project" value="UniProtKB-SubCell"/>
</dbReference>
<evidence type="ECO:0000313" key="13">
    <source>
        <dbReference type="EMBL" id="OCB90170.1"/>
    </source>
</evidence>
<keyword evidence="9" id="KW-0057">Aromatic amino acid biosynthesis</keyword>
<evidence type="ECO:0000259" key="12">
    <source>
        <dbReference type="PROSITE" id="PS50850"/>
    </source>
</evidence>
<sequence>MSSTCSSIIDYLQREFFSRDSIPSGAKLTSRLECQENKRTYKATGLIASIPPAWIPFTISCQASAPGNTMENEPLEKPRMLQVEPVEASAASSRETIVEIDVEANDKGAKDEIILNTDGEGESAIPEDKKLEVLERLNHDWQHDPDNPRNWKFWKKWTMCGIVAFYTFVSPISSSMMAPALPRIAEHYGVSGPTILNMTLTIFLLGYAVGPLFLSPITELVGRKWVLHLSNIEFLAFNLACAFAPNVGTLIAFRFLAGLGGSAPVSIGAGVIGDLFAERDRATAMAVYTLGPLLGPAVGPAIGGFVAETIGFKWIFILIAIASGVGAVFGILFLQETYAPYIQIQRARRQFKKTGEKTLEHDILLDQRKDFAQLMWINMTRPFALLLGSFICFILSLYMGLTYGYYYLMNSTFPELFPETYGFSTGLAGLAYLGPGVGFCLSAVYGAYIGDGIYQKLTARNGGVPKPEYRIPPLVIASCLVPVGLFWYGWSAQAKIHWIMPIIGAGIFGFAMMGTFLPIQLYLVDSFRYSASAMAAATVIRSVMGFAFPLFGQQMFDALKPGPGYSMLAGLAIVIGIPFPVWIYYYVSTEMMLPLKEAVARIENRRVKRIRPLIPPQILQEDLPLTLSAIETVLDGRRATEEILHGNNDRLVVVVGPCSVNNVEAALEYAHKLKAYADTAKGDLHIIMRVYFEKPRTTVGWKGLINDPDMNGTFHINKGLRLARQLLLDIAKIGLPAGCEFLDTITPQYTADLVSWGAIGARTTESQVHRELTSALSMPTGFKNSTDGSVGIAVDACRAAREGHVFLSVGKEGLSSIVETEGNSDVHIILRGGSKGPNYEAEYVRDCAEKLKKAGLPQKIMIDCSHGNSQKQHQRQTIVAEDITTQVSYGDTSDKIMGVMIESNLLEGRQDIPSSGPSGLKYGQSVTDACISWEQTIGVLDRLREGVRGRRENVRRRARGLEEIKPEEVNGVNGLNGHAEA</sequence>
<protein>
    <recommendedName>
        <fullName evidence="3">3-deoxy-7-phosphoheptulonate synthase</fullName>
        <ecNumber evidence="3">2.5.1.54</ecNumber>
    </recommendedName>
</protein>
<evidence type="ECO:0000256" key="1">
    <source>
        <dbReference type="ARBA" id="ARBA00004141"/>
    </source>
</evidence>
<keyword evidence="4" id="KW-0028">Amino-acid biosynthesis</keyword>
<feature type="transmembrane region" description="Helical" evidence="11">
    <location>
        <begin position="312"/>
        <end position="334"/>
    </location>
</feature>
<evidence type="ECO:0000256" key="4">
    <source>
        <dbReference type="ARBA" id="ARBA00022605"/>
    </source>
</evidence>
<dbReference type="Pfam" id="PF00793">
    <property type="entry name" value="DAHP_synth_1"/>
    <property type="match status" value="1"/>
</dbReference>
<dbReference type="AlphaFoldDB" id="A0A9Q5I2C3"/>
<evidence type="ECO:0000256" key="2">
    <source>
        <dbReference type="ARBA" id="ARBA00007985"/>
    </source>
</evidence>
<dbReference type="GO" id="GO:0009073">
    <property type="term" value="P:aromatic amino acid family biosynthetic process"/>
    <property type="evidence" value="ECO:0007669"/>
    <property type="project" value="UniProtKB-KW"/>
</dbReference>
<feature type="transmembrane region" description="Helical" evidence="11">
    <location>
        <begin position="157"/>
        <end position="174"/>
    </location>
</feature>
<dbReference type="PANTHER" id="PTHR21225">
    <property type="entry name" value="PHOSPHO-2-DEHYDRO-3-DEOXYHEPTONATE ALDOLASE DAHP SYNTHETASE"/>
    <property type="match status" value="1"/>
</dbReference>
<evidence type="ECO:0000256" key="11">
    <source>
        <dbReference type="SAM" id="Phobius"/>
    </source>
</evidence>
<dbReference type="SUPFAM" id="SSF103473">
    <property type="entry name" value="MFS general substrate transporter"/>
    <property type="match status" value="1"/>
</dbReference>
<dbReference type="EC" id="2.5.1.54" evidence="3"/>
<feature type="transmembrane region" description="Helical" evidence="11">
    <location>
        <begin position="426"/>
        <end position="450"/>
    </location>
</feature>
<dbReference type="NCBIfam" id="NF009395">
    <property type="entry name" value="PRK12755.1"/>
    <property type="match status" value="1"/>
</dbReference>
<dbReference type="FunFam" id="3.20.20.70:FF:000005">
    <property type="entry name" value="Phospho-2-dehydro-3-deoxyheptonate aldolase"/>
    <property type="match status" value="1"/>
</dbReference>
<dbReference type="InterPro" id="IPR011701">
    <property type="entry name" value="MFS"/>
</dbReference>
<feature type="domain" description="Major facilitator superfamily (MFS) profile" evidence="12">
    <location>
        <begin position="159"/>
        <end position="590"/>
    </location>
</feature>
<dbReference type="Pfam" id="PF07690">
    <property type="entry name" value="MFS_1"/>
    <property type="match status" value="1"/>
</dbReference>
<comment type="subcellular location">
    <subcellularLocation>
        <location evidence="1">Membrane</location>
        <topology evidence="1">Multi-pass membrane protein</topology>
    </subcellularLocation>
</comment>
<feature type="transmembrane region" description="Helical" evidence="11">
    <location>
        <begin position="383"/>
        <end position="406"/>
    </location>
</feature>
<evidence type="ECO:0000256" key="10">
    <source>
        <dbReference type="ARBA" id="ARBA00047508"/>
    </source>
</evidence>
<comment type="similarity">
    <text evidence="2">Belongs to the class-I DAHP synthase family.</text>
</comment>
<dbReference type="InterPro" id="IPR006219">
    <property type="entry name" value="DAHP_synth_1"/>
</dbReference>
<dbReference type="OrthoDB" id="6770063at2759"/>
<dbReference type="Gene3D" id="3.20.20.70">
    <property type="entry name" value="Aldolase class I"/>
    <property type="match status" value="1"/>
</dbReference>
<evidence type="ECO:0000256" key="7">
    <source>
        <dbReference type="ARBA" id="ARBA00022989"/>
    </source>
</evidence>
<dbReference type="GO" id="GO:0003849">
    <property type="term" value="F:3-deoxy-7-phosphoheptulonate synthase activity"/>
    <property type="evidence" value="ECO:0007669"/>
    <property type="project" value="UniProtKB-EC"/>
</dbReference>
<comment type="catalytic activity">
    <reaction evidence="10">
        <text>D-erythrose 4-phosphate + phosphoenolpyruvate + H2O = 7-phospho-2-dehydro-3-deoxy-D-arabino-heptonate + phosphate</text>
        <dbReference type="Rhea" id="RHEA:14717"/>
        <dbReference type="ChEBI" id="CHEBI:15377"/>
        <dbReference type="ChEBI" id="CHEBI:16897"/>
        <dbReference type="ChEBI" id="CHEBI:43474"/>
        <dbReference type="ChEBI" id="CHEBI:58394"/>
        <dbReference type="ChEBI" id="CHEBI:58702"/>
        <dbReference type="EC" id="2.5.1.54"/>
    </reaction>
</comment>
<keyword evidence="7 11" id="KW-1133">Transmembrane helix</keyword>
<dbReference type="GO" id="GO:0005737">
    <property type="term" value="C:cytoplasm"/>
    <property type="evidence" value="ECO:0007669"/>
    <property type="project" value="TreeGrafter"/>
</dbReference>
<dbReference type="NCBIfam" id="TIGR00034">
    <property type="entry name" value="aroFGH"/>
    <property type="match status" value="1"/>
</dbReference>
<keyword evidence="6 11" id="KW-0812">Transmembrane</keyword>
<accession>A0A9Q5I2C3</accession>
<name>A0A9Q5I2C3_SANBA</name>
<dbReference type="InterPro" id="IPR013785">
    <property type="entry name" value="Aldolase_TIM"/>
</dbReference>
<dbReference type="FunFam" id="1.20.1250.20:FF:000011">
    <property type="entry name" value="MFS multidrug transporter, putative"/>
    <property type="match status" value="1"/>
</dbReference>
<dbReference type="PROSITE" id="PS50850">
    <property type="entry name" value="MFS"/>
    <property type="match status" value="1"/>
</dbReference>
<evidence type="ECO:0000256" key="5">
    <source>
        <dbReference type="ARBA" id="ARBA00022679"/>
    </source>
</evidence>
<evidence type="ECO:0000256" key="8">
    <source>
        <dbReference type="ARBA" id="ARBA00023136"/>
    </source>
</evidence>
<keyword evidence="8 11" id="KW-0472">Membrane</keyword>
<dbReference type="Gene3D" id="1.20.1250.20">
    <property type="entry name" value="MFS general substrate transporter like domains"/>
    <property type="match status" value="1"/>
</dbReference>
<gene>
    <name evidence="13" type="ORF">A7U60_g2631</name>
</gene>
<feature type="transmembrane region" description="Helical" evidence="11">
    <location>
        <begin position="251"/>
        <end position="273"/>
    </location>
</feature>
<evidence type="ECO:0000256" key="6">
    <source>
        <dbReference type="ARBA" id="ARBA00022692"/>
    </source>
</evidence>
<dbReference type="Proteomes" id="UP000757232">
    <property type="component" value="Unassembled WGS sequence"/>
</dbReference>
<feature type="transmembrane region" description="Helical" evidence="11">
    <location>
        <begin position="564"/>
        <end position="587"/>
    </location>
</feature>
<evidence type="ECO:0000256" key="3">
    <source>
        <dbReference type="ARBA" id="ARBA00012694"/>
    </source>
</evidence>
<reference evidence="13" key="1">
    <citation type="submission" date="2016-06" db="EMBL/GenBank/DDBJ databases">
        <title>Draft Genome sequence of the fungus Inonotus baumii.</title>
        <authorList>
            <person name="Zhu H."/>
            <person name="Lin W."/>
        </authorList>
    </citation>
    <scope>NUCLEOTIDE SEQUENCE</scope>
    <source>
        <strain evidence="13">821</strain>
    </source>
</reference>
<evidence type="ECO:0000313" key="14">
    <source>
        <dbReference type="Proteomes" id="UP000757232"/>
    </source>
</evidence>
<feature type="transmembrane region" description="Helical" evidence="11">
    <location>
        <begin position="471"/>
        <end position="490"/>
    </location>
</feature>
<dbReference type="InterPro" id="IPR020846">
    <property type="entry name" value="MFS_dom"/>
</dbReference>
<dbReference type="InterPro" id="IPR006218">
    <property type="entry name" value="DAHP1/KDSA"/>
</dbReference>
<dbReference type="PRINTS" id="PR01036">
    <property type="entry name" value="TCRTETB"/>
</dbReference>
<feature type="transmembrane region" description="Helical" evidence="11">
    <location>
        <begin position="226"/>
        <end position="245"/>
    </location>
</feature>
<dbReference type="SUPFAM" id="SSF51569">
    <property type="entry name" value="Aldolase"/>
    <property type="match status" value="1"/>
</dbReference>
<dbReference type="InterPro" id="IPR036259">
    <property type="entry name" value="MFS_trans_sf"/>
</dbReference>